<gene>
    <name evidence="12" type="ORF">ALTATR162_LOCUS6320</name>
</gene>
<dbReference type="GO" id="GO:0071944">
    <property type="term" value="C:cell periphery"/>
    <property type="evidence" value="ECO:0007669"/>
    <property type="project" value="UniProtKB-ARBA"/>
</dbReference>
<evidence type="ECO:0000256" key="1">
    <source>
        <dbReference type="ARBA" id="ARBA00004167"/>
    </source>
</evidence>
<feature type="compositionally biased region" description="Low complexity" evidence="8">
    <location>
        <begin position="271"/>
        <end position="280"/>
    </location>
</feature>
<evidence type="ECO:0000256" key="5">
    <source>
        <dbReference type="ARBA" id="ARBA00022840"/>
    </source>
</evidence>
<reference evidence="12" key="1">
    <citation type="submission" date="2021-05" db="EMBL/GenBank/DDBJ databases">
        <authorList>
            <person name="Stam R."/>
        </authorList>
    </citation>
    <scope>NUCLEOTIDE SEQUENCE</scope>
    <source>
        <strain evidence="12">CS162</strain>
    </source>
</reference>
<evidence type="ECO:0000256" key="4">
    <source>
        <dbReference type="ARBA" id="ARBA00022741"/>
    </source>
</evidence>
<dbReference type="GO" id="GO:0016020">
    <property type="term" value="C:membrane"/>
    <property type="evidence" value="ECO:0007669"/>
    <property type="project" value="UniProtKB-SubCell"/>
</dbReference>
<feature type="transmembrane region" description="Helical" evidence="9">
    <location>
        <begin position="210"/>
        <end position="233"/>
    </location>
</feature>
<evidence type="ECO:0000313" key="13">
    <source>
        <dbReference type="Proteomes" id="UP000676310"/>
    </source>
</evidence>
<sequence>MAYTKLSPLLVVLFSSEYVNAAMIRAPTPAVTPAPAATAAPLAIRDITTIGYISTGMYGSTTLYETITANNEGHVIATSGSLYKICAPESLCEFFSCENDYAVFPTTSIFCGGASSTCSYWELATDINDPAPLTNYWCDAKTETGGLILMVTPDDDSSTSPNTGRSTNTPLFSSFTPVSRSASPGSSDIPEALPPLAEAKETKKSTPVGAIAGGVVGGVALLAAVVLGVFFLLRRKKKQQNTTTTNNNTQLPPTAPQAPPAGVQYYHEQKPVPQQQVQQMPSPPPQHQQHYGHYDPNAQQAPQFYDPNAQSAYAAQQQGGYAMPEKTPAATNPVQANPYYADTSGPVSPVQQYTPSMLPAVPANVNELPAGRT</sequence>
<dbReference type="RefSeq" id="XP_043169876.1">
    <property type="nucleotide sequence ID" value="XM_043313941.1"/>
</dbReference>
<keyword evidence="4" id="KW-0547">Nucleotide-binding</keyword>
<evidence type="ECO:0000256" key="6">
    <source>
        <dbReference type="ARBA" id="ARBA00022989"/>
    </source>
</evidence>
<accession>A0A8J2I3F5</accession>
<evidence type="ECO:0000259" key="11">
    <source>
        <dbReference type="Pfam" id="PF21314"/>
    </source>
</evidence>
<dbReference type="EMBL" id="CAJRGZ010000019">
    <property type="protein sequence ID" value="CAG5162918.1"/>
    <property type="molecule type" value="Genomic_DNA"/>
</dbReference>
<comment type="subcellular location">
    <subcellularLocation>
        <location evidence="1">Membrane</location>
        <topology evidence="1">Single-pass membrane protein</topology>
    </subcellularLocation>
</comment>
<name>A0A8J2I3F5_9PLEO</name>
<evidence type="ECO:0000256" key="2">
    <source>
        <dbReference type="ARBA" id="ARBA00022553"/>
    </source>
</evidence>
<keyword evidence="5" id="KW-0067">ATP-binding</keyword>
<comment type="caution">
    <text evidence="12">The sequence shown here is derived from an EMBL/GenBank/DDBJ whole genome shotgun (WGS) entry which is preliminary data.</text>
</comment>
<dbReference type="OrthoDB" id="3789992at2759"/>
<proteinExistence type="predicted"/>
<feature type="chain" id="PRO_5035301240" description="Epidermal growth factor receptor-like transmembrane-juxtamembrane segment domain-containing protein" evidence="10">
    <location>
        <begin position="22"/>
        <end position="373"/>
    </location>
</feature>
<dbReference type="InterPro" id="IPR049328">
    <property type="entry name" value="TM_ErbB1"/>
</dbReference>
<dbReference type="PANTHER" id="PTHR15549">
    <property type="entry name" value="PAIRED IMMUNOGLOBULIN-LIKE TYPE 2 RECEPTOR"/>
    <property type="match status" value="1"/>
</dbReference>
<keyword evidence="7 9" id="KW-0472">Membrane</keyword>
<organism evidence="12 13">
    <name type="scientific">Alternaria atra</name>
    <dbReference type="NCBI Taxonomy" id="119953"/>
    <lineage>
        <taxon>Eukaryota</taxon>
        <taxon>Fungi</taxon>
        <taxon>Dikarya</taxon>
        <taxon>Ascomycota</taxon>
        <taxon>Pezizomycotina</taxon>
        <taxon>Dothideomycetes</taxon>
        <taxon>Pleosporomycetidae</taxon>
        <taxon>Pleosporales</taxon>
        <taxon>Pleosporineae</taxon>
        <taxon>Pleosporaceae</taxon>
        <taxon>Alternaria</taxon>
        <taxon>Alternaria sect. Ulocladioides</taxon>
    </lineage>
</organism>
<evidence type="ECO:0000256" key="7">
    <source>
        <dbReference type="ARBA" id="ARBA00023136"/>
    </source>
</evidence>
<evidence type="ECO:0000256" key="8">
    <source>
        <dbReference type="SAM" id="MobiDB-lite"/>
    </source>
</evidence>
<feature type="signal peptide" evidence="10">
    <location>
        <begin position="1"/>
        <end position="21"/>
    </location>
</feature>
<keyword evidence="2" id="KW-0597">Phosphoprotein</keyword>
<feature type="region of interest" description="Disordered" evidence="8">
    <location>
        <begin position="151"/>
        <end position="192"/>
    </location>
</feature>
<feature type="compositionally biased region" description="Low complexity" evidence="8">
    <location>
        <begin position="240"/>
        <end position="252"/>
    </location>
</feature>
<dbReference type="GeneID" id="67018197"/>
<dbReference type="Proteomes" id="UP000676310">
    <property type="component" value="Unassembled WGS sequence"/>
</dbReference>
<keyword evidence="6 9" id="KW-1133">Transmembrane helix</keyword>
<dbReference type="Pfam" id="PF21314">
    <property type="entry name" value="TM_ErbB1"/>
    <property type="match status" value="1"/>
</dbReference>
<evidence type="ECO:0000313" key="12">
    <source>
        <dbReference type="EMBL" id="CAG5162918.1"/>
    </source>
</evidence>
<keyword evidence="3 9" id="KW-0812">Transmembrane</keyword>
<keyword evidence="10" id="KW-0732">Signal</keyword>
<dbReference type="AlphaFoldDB" id="A0A8J2I3F5"/>
<feature type="region of interest" description="Disordered" evidence="8">
    <location>
        <begin position="237"/>
        <end position="352"/>
    </location>
</feature>
<dbReference type="InterPro" id="IPR051694">
    <property type="entry name" value="Immunoregulatory_rcpt-like"/>
</dbReference>
<dbReference type="GO" id="GO:0005524">
    <property type="term" value="F:ATP binding"/>
    <property type="evidence" value="ECO:0007669"/>
    <property type="project" value="UniProtKB-KW"/>
</dbReference>
<keyword evidence="13" id="KW-1185">Reference proteome</keyword>
<protein>
    <recommendedName>
        <fullName evidence="11">Epidermal growth factor receptor-like transmembrane-juxtamembrane segment domain-containing protein</fullName>
    </recommendedName>
</protein>
<feature type="domain" description="Epidermal growth factor receptor-like transmembrane-juxtamembrane segment" evidence="11">
    <location>
        <begin position="211"/>
        <end position="240"/>
    </location>
</feature>
<evidence type="ECO:0000256" key="3">
    <source>
        <dbReference type="ARBA" id="ARBA00022692"/>
    </source>
</evidence>
<evidence type="ECO:0000256" key="9">
    <source>
        <dbReference type="SAM" id="Phobius"/>
    </source>
</evidence>
<evidence type="ECO:0000256" key="10">
    <source>
        <dbReference type="SAM" id="SignalP"/>
    </source>
</evidence>
<feature type="compositionally biased region" description="Low complexity" evidence="8">
    <location>
        <begin position="309"/>
        <end position="322"/>
    </location>
</feature>
<feature type="compositionally biased region" description="Polar residues" evidence="8">
    <location>
        <begin position="158"/>
        <end position="186"/>
    </location>
</feature>
<dbReference type="PANTHER" id="PTHR15549:SF26">
    <property type="entry name" value="AXIAL BUDDING PATTERN PROTEIN 2-RELATED"/>
    <property type="match status" value="1"/>
</dbReference>